<keyword evidence="2" id="KW-1185">Reference proteome</keyword>
<organism evidence="1 2">
    <name type="scientific">Porites evermanni</name>
    <dbReference type="NCBI Taxonomy" id="104178"/>
    <lineage>
        <taxon>Eukaryota</taxon>
        <taxon>Metazoa</taxon>
        <taxon>Cnidaria</taxon>
        <taxon>Anthozoa</taxon>
        <taxon>Hexacorallia</taxon>
        <taxon>Scleractinia</taxon>
        <taxon>Fungiina</taxon>
        <taxon>Poritidae</taxon>
        <taxon>Porites</taxon>
    </lineage>
</organism>
<gene>
    <name evidence="1" type="ORF">PEVE_00019778</name>
</gene>
<dbReference type="Proteomes" id="UP001159427">
    <property type="component" value="Unassembled WGS sequence"/>
</dbReference>
<accession>A0ABN8SFQ5</accession>
<reference evidence="1 2" key="1">
    <citation type="submission" date="2022-05" db="EMBL/GenBank/DDBJ databases">
        <authorList>
            <consortium name="Genoscope - CEA"/>
            <person name="William W."/>
        </authorList>
    </citation>
    <scope>NUCLEOTIDE SEQUENCE [LARGE SCALE GENOMIC DNA]</scope>
</reference>
<proteinExistence type="predicted"/>
<protein>
    <submittedName>
        <fullName evidence="1">Uncharacterized protein</fullName>
    </submittedName>
</protein>
<dbReference type="EMBL" id="CALNXI010002663">
    <property type="protein sequence ID" value="CAH3189809.1"/>
    <property type="molecule type" value="Genomic_DNA"/>
</dbReference>
<comment type="caution">
    <text evidence="1">The sequence shown here is derived from an EMBL/GenBank/DDBJ whole genome shotgun (WGS) entry which is preliminary data.</text>
</comment>
<name>A0ABN8SFQ5_9CNID</name>
<evidence type="ECO:0000313" key="1">
    <source>
        <dbReference type="EMBL" id="CAH3189809.1"/>
    </source>
</evidence>
<sequence>MMPDEVEASTSGDGLSTSCVADVLHESDILEVRAEPTAHIAASSVATSCDRGTQKPPVRQVPYKELSDPAQRLVRADVIELMKDEVMKTVHFVPEDMSEFMNELLQNKNFCSVFGLDVDNQDICNNPTMQSLVKEYRACMDKEQKREARRRSLKQTGKICIGNSLKDSRVTLTGEKTPEHFKDRVSAANSIGRLTCYADERRRLLSIVAMDYPYSMLQELFHCSSKTVAAAKVHCILFGRGGTPPAKFKFTRQCVSPDVVMELSEFFNRESVSRPSSCRSVITDGQETPVRYWKDNVKEIVNQYLLEFPNGVKRTFIYTHLPPNFRYITMLAGLCNLCDEFGHSNFEKFMTLLGSVERATMVSVKDLREKLLQHQRFMKTQFAHQVQRHSPCLELCMTNAFASCSHPHDRFCPDACGIYDVYKQVQMLLSSVPSEGEEDCLRKEVDDLMQVHTQYTAHLLRTRHQGEYYKYILDNLQAGEAVVVVDYKMKLELGVRTREIQRDWYGKRGISLHGFLAIAQVSETERRTEVIDLWSEDTKQDAWFSQSAMDVCFRWMEKEFPGFRVYLFSDNGPHYHNTGFILYLAELSQAFQLTLVEYNNFEAGEGKSKLDTHFAHISHKIVRWVRVGNNLETGSQLGDLIGSMKNVTCRKLLIDRSKAPEK</sequence>
<evidence type="ECO:0000313" key="2">
    <source>
        <dbReference type="Proteomes" id="UP001159427"/>
    </source>
</evidence>